<protein>
    <submittedName>
        <fullName evidence="2">Uncharacterized protein</fullName>
    </submittedName>
</protein>
<accession>A0A478FR67</accession>
<evidence type="ECO:0000313" key="2">
    <source>
        <dbReference type="EMBL" id="GCE63993.1"/>
    </source>
</evidence>
<organism evidence="2 3">
    <name type="scientific">Candidatus Mycoplasma haematohominis</name>
    <dbReference type="NCBI Taxonomy" id="1494318"/>
    <lineage>
        <taxon>Bacteria</taxon>
        <taxon>Bacillati</taxon>
        <taxon>Mycoplasmatota</taxon>
        <taxon>Mollicutes</taxon>
        <taxon>Mycoplasmataceae</taxon>
        <taxon>Mycoplasma</taxon>
    </lineage>
</organism>
<sequence>MSIFSTIAKAVTATGVVSGAAGVGSKIYLKNGHGFGTMDVINTTSNTLDSNTVNPTNSETTPPTDASSISQPQPTSESRTYGTELQKNKYELVDEKTDKSIIQNIMMERLDPTKDSLTFYANTRFDKSPRVDYPTKTLQASLNNENISLTLIQKPTETDAEAWRKACIDALARTVTDEVTKDKSNENKELARLREWCTIPTVDHVLRRHKLTPLSTDESDTQDTDLWKEVISGGWFKKEGDKKPWKDQSFIKGEDLKTVIGDQEEGIENKEAVTPEKINVFKKVCKAELSKAFTRDNFYLTTQFINGMADDQKPIIDPFQEAALFCVKPFKASEYVTVSLQGDVQTSVVLNQSDYCHLTKPVDGFDSWTTNNPLEGKTFWCAVRALYKAKPTGK</sequence>
<dbReference type="EMBL" id="BIMN01000007">
    <property type="protein sequence ID" value="GCE63993.1"/>
    <property type="molecule type" value="Genomic_DNA"/>
</dbReference>
<name>A0A478FR67_9MOLU</name>
<reference evidence="2 3" key="1">
    <citation type="submission" date="2019-01" db="EMBL/GenBank/DDBJ databases">
        <title>Draft genome sequences of Candidatus Mycoplasma haemohominis SWG34-3 identified from a patient with pyrexia, anemia and liver dysfunction.</title>
        <authorList>
            <person name="Sekizuka T."/>
            <person name="Hattori N."/>
            <person name="Katano H."/>
            <person name="Takuma T."/>
            <person name="Ito T."/>
            <person name="Arai N."/>
            <person name="Yanai R."/>
            <person name="Ishii S."/>
            <person name="Miura Y."/>
            <person name="Tokunaga T."/>
            <person name="Watanabe H."/>
            <person name="Nomura N."/>
            <person name="Eguchi J."/>
            <person name="Arai T."/>
            <person name="Hasegawa H."/>
            <person name="Nakamaki T."/>
            <person name="Wakita T."/>
            <person name="Niki Y."/>
            <person name="Kuroda M."/>
        </authorList>
    </citation>
    <scope>NUCLEOTIDE SEQUENCE [LARGE SCALE GENOMIC DNA]</scope>
    <source>
        <strain evidence="2">SWG34-3</strain>
    </source>
</reference>
<dbReference type="AlphaFoldDB" id="A0A478FR67"/>
<comment type="caution">
    <text evidence="2">The sequence shown here is derived from an EMBL/GenBank/DDBJ whole genome shotgun (WGS) entry which is preliminary data.</text>
</comment>
<feature type="region of interest" description="Disordered" evidence="1">
    <location>
        <begin position="46"/>
        <end position="84"/>
    </location>
</feature>
<dbReference type="Proteomes" id="UP000324831">
    <property type="component" value="Unassembled WGS sequence"/>
</dbReference>
<evidence type="ECO:0000313" key="3">
    <source>
        <dbReference type="Proteomes" id="UP000324831"/>
    </source>
</evidence>
<evidence type="ECO:0000256" key="1">
    <source>
        <dbReference type="SAM" id="MobiDB-lite"/>
    </source>
</evidence>
<gene>
    <name evidence="2" type="ORF">MHSWG343_10010</name>
</gene>
<proteinExistence type="predicted"/>